<comment type="caution">
    <text evidence="2">The sequence shown here is derived from an EMBL/GenBank/DDBJ whole genome shotgun (WGS) entry which is preliminary data.</text>
</comment>
<proteinExistence type="predicted"/>
<dbReference type="Proteomes" id="UP001153618">
    <property type="component" value="Unassembled WGS sequence"/>
</dbReference>
<protein>
    <submittedName>
        <fullName evidence="2">Uncharacterized protein</fullName>
    </submittedName>
</protein>
<evidence type="ECO:0000313" key="2">
    <source>
        <dbReference type="EMBL" id="CAG7945108.1"/>
    </source>
</evidence>
<feature type="transmembrane region" description="Helical" evidence="1">
    <location>
        <begin position="29"/>
        <end position="50"/>
    </location>
</feature>
<name>A0A9W4ML37_PENOL</name>
<evidence type="ECO:0000256" key="1">
    <source>
        <dbReference type="SAM" id="Phobius"/>
    </source>
</evidence>
<keyword evidence="1" id="KW-0812">Transmembrane</keyword>
<dbReference type="AlphaFoldDB" id="A0A9W4ML37"/>
<evidence type="ECO:0000313" key="3">
    <source>
        <dbReference type="Proteomes" id="UP001153618"/>
    </source>
</evidence>
<feature type="transmembrane region" description="Helical" evidence="1">
    <location>
        <begin position="62"/>
        <end position="83"/>
    </location>
</feature>
<organism evidence="2 3">
    <name type="scientific">Penicillium olsonii</name>
    <dbReference type="NCBI Taxonomy" id="99116"/>
    <lineage>
        <taxon>Eukaryota</taxon>
        <taxon>Fungi</taxon>
        <taxon>Dikarya</taxon>
        <taxon>Ascomycota</taxon>
        <taxon>Pezizomycotina</taxon>
        <taxon>Eurotiomycetes</taxon>
        <taxon>Eurotiomycetidae</taxon>
        <taxon>Eurotiales</taxon>
        <taxon>Aspergillaceae</taxon>
        <taxon>Penicillium</taxon>
    </lineage>
</organism>
<keyword evidence="3" id="KW-1185">Reference proteome</keyword>
<dbReference type="EMBL" id="CAJVOS010000006">
    <property type="protein sequence ID" value="CAG7945108.1"/>
    <property type="molecule type" value="Genomic_DNA"/>
</dbReference>
<dbReference type="OrthoDB" id="5427664at2759"/>
<accession>A0A9W4ML37</accession>
<sequence>MGDFQLITGFSILISGAVQLNCGLTVYEWQIIVYLAWFSCLTHLSCLMVLRSYLYAHTIGRTWRLIAMGVLAVMMIVGLLPTANYGNLFASRPRPSDYAVCYLRIRHSPGIALLSMIASALTIAIGFISRVMKLHKVISVTLWGRFRIQASHRSRDILRAVYKWCTASGPNLGLRFALVYRPLLAVFLVARFSLTEWFSMFVEVCSRAIINLEIE</sequence>
<keyword evidence="1" id="KW-1133">Transmembrane helix</keyword>
<feature type="transmembrane region" description="Helical" evidence="1">
    <location>
        <begin position="110"/>
        <end position="128"/>
    </location>
</feature>
<reference evidence="2" key="1">
    <citation type="submission" date="2021-07" db="EMBL/GenBank/DDBJ databases">
        <authorList>
            <person name="Branca A.L. A."/>
        </authorList>
    </citation>
    <scope>NUCLEOTIDE SEQUENCE</scope>
</reference>
<keyword evidence="1" id="KW-0472">Membrane</keyword>
<gene>
    <name evidence="2" type="ORF">POLS_LOCUS314</name>
</gene>